<protein>
    <submittedName>
        <fullName evidence="5">Outer membrane protein assembly factor BamD</fullName>
    </submittedName>
</protein>
<evidence type="ECO:0000313" key="5">
    <source>
        <dbReference type="EMBL" id="PZX11387.1"/>
    </source>
</evidence>
<evidence type="ECO:0000259" key="4">
    <source>
        <dbReference type="Pfam" id="PF13525"/>
    </source>
</evidence>
<dbReference type="Proteomes" id="UP000249239">
    <property type="component" value="Unassembled WGS sequence"/>
</dbReference>
<evidence type="ECO:0000256" key="3">
    <source>
        <dbReference type="ARBA" id="ARBA00023237"/>
    </source>
</evidence>
<keyword evidence="2" id="KW-0472">Membrane</keyword>
<dbReference type="Gene3D" id="1.25.40.10">
    <property type="entry name" value="Tetratricopeptide repeat domain"/>
    <property type="match status" value="1"/>
</dbReference>
<comment type="caution">
    <text evidence="5">The sequence shown here is derived from an EMBL/GenBank/DDBJ whole genome shotgun (WGS) entry which is preliminary data.</text>
</comment>
<keyword evidence="3" id="KW-0998">Cell outer membrane</keyword>
<evidence type="ECO:0000256" key="1">
    <source>
        <dbReference type="ARBA" id="ARBA00022729"/>
    </source>
</evidence>
<dbReference type="InterPro" id="IPR017689">
    <property type="entry name" value="BamD"/>
</dbReference>
<dbReference type="EMBL" id="QKZK01000039">
    <property type="protein sequence ID" value="PZX11387.1"/>
    <property type="molecule type" value="Genomic_DNA"/>
</dbReference>
<keyword evidence="1" id="KW-0732">Signal</keyword>
<evidence type="ECO:0000256" key="2">
    <source>
        <dbReference type="ARBA" id="ARBA00023136"/>
    </source>
</evidence>
<accession>A0A2W7MZ09</accession>
<proteinExistence type="predicted"/>
<evidence type="ECO:0000313" key="6">
    <source>
        <dbReference type="Proteomes" id="UP000249239"/>
    </source>
</evidence>
<dbReference type="InterPro" id="IPR011990">
    <property type="entry name" value="TPR-like_helical_dom_sf"/>
</dbReference>
<dbReference type="Pfam" id="PF13525">
    <property type="entry name" value="YfiO"/>
    <property type="match status" value="1"/>
</dbReference>
<name>A0A2W7MZ09_9BACT</name>
<feature type="domain" description="Outer membrane lipoprotein BamD-like" evidence="4">
    <location>
        <begin position="21"/>
        <end position="195"/>
    </location>
</feature>
<keyword evidence="6" id="KW-1185">Reference proteome</keyword>
<dbReference type="InterPro" id="IPR039565">
    <property type="entry name" value="BamD-like"/>
</dbReference>
<gene>
    <name evidence="5" type="ORF">LX69_03114</name>
</gene>
<sequence length="257" mass="30498">MLASCSEYQRLLKSTDYELKYNRAMEYYKAENYTRAATLFEELIGIYRGSDKAEIITYSYADALYRLKDYMMAAHYYQQLVRTYPASDYAEECQFMTAYCKYKLSPKPRLDQSYTRQSINDFQLFINMYPNSNRIAESTRLMDEMRDKLVYKSYLNAKLYFDLGTYRGNNYLSAVIAAQNSLKEFPDTKYREELSFLILEAKHIQAVKSIEEKQEDRARDAVDEYYSFINEFPESKHLKKAEQIYKESSALIKEEVN</sequence>
<dbReference type="NCBIfam" id="TIGR03302">
    <property type="entry name" value="OM_YfiO"/>
    <property type="match status" value="1"/>
</dbReference>
<dbReference type="AlphaFoldDB" id="A0A2W7MZ09"/>
<organism evidence="5 6">
    <name type="scientific">Breznakibacter xylanolyticus</name>
    <dbReference type="NCBI Taxonomy" id="990"/>
    <lineage>
        <taxon>Bacteria</taxon>
        <taxon>Pseudomonadati</taxon>
        <taxon>Bacteroidota</taxon>
        <taxon>Bacteroidia</taxon>
        <taxon>Marinilabiliales</taxon>
        <taxon>Marinilabiliaceae</taxon>
        <taxon>Breznakibacter</taxon>
    </lineage>
</organism>
<dbReference type="SUPFAM" id="SSF48452">
    <property type="entry name" value="TPR-like"/>
    <property type="match status" value="1"/>
</dbReference>
<reference evidence="5 6" key="1">
    <citation type="submission" date="2018-06" db="EMBL/GenBank/DDBJ databases">
        <title>Genomic Encyclopedia of Archaeal and Bacterial Type Strains, Phase II (KMG-II): from individual species to whole genera.</title>
        <authorList>
            <person name="Goeker M."/>
        </authorList>
    </citation>
    <scope>NUCLEOTIDE SEQUENCE [LARGE SCALE GENOMIC DNA]</scope>
    <source>
        <strain evidence="5 6">DSM 6779</strain>
    </source>
</reference>